<dbReference type="SUPFAM" id="SSF160904">
    <property type="entry name" value="Jann2411-like"/>
    <property type="match status" value="1"/>
</dbReference>
<evidence type="ECO:0000313" key="3">
    <source>
        <dbReference type="Proteomes" id="UP000185596"/>
    </source>
</evidence>
<reference evidence="2 3" key="1">
    <citation type="submission" date="2016-12" db="EMBL/GenBank/DDBJ databases">
        <title>The draft genome sequence of Actinophytocola sp. 11-183.</title>
        <authorList>
            <person name="Wang W."/>
            <person name="Yuan L."/>
        </authorList>
    </citation>
    <scope>NUCLEOTIDE SEQUENCE [LARGE SCALE GENOMIC DNA]</scope>
    <source>
        <strain evidence="2 3">11-183</strain>
    </source>
</reference>
<organism evidence="2 3">
    <name type="scientific">Actinophytocola xanthii</name>
    <dbReference type="NCBI Taxonomy" id="1912961"/>
    <lineage>
        <taxon>Bacteria</taxon>
        <taxon>Bacillati</taxon>
        <taxon>Actinomycetota</taxon>
        <taxon>Actinomycetes</taxon>
        <taxon>Pseudonocardiales</taxon>
        <taxon>Pseudonocardiaceae</taxon>
    </lineage>
</organism>
<evidence type="ECO:0000313" key="2">
    <source>
        <dbReference type="EMBL" id="OLF07943.1"/>
    </source>
</evidence>
<dbReference type="InterPro" id="IPR023286">
    <property type="entry name" value="ABATE_dom_sf"/>
</dbReference>
<dbReference type="PANTHER" id="PTHR35525">
    <property type="entry name" value="BLL6575 PROTEIN"/>
    <property type="match status" value="1"/>
</dbReference>
<protein>
    <recommendedName>
        <fullName evidence="1">Zinc finger CGNR domain-containing protein</fullName>
    </recommendedName>
</protein>
<dbReference type="PANTHER" id="PTHR35525:SF3">
    <property type="entry name" value="BLL6575 PROTEIN"/>
    <property type="match status" value="1"/>
</dbReference>
<dbReference type="OrthoDB" id="3632145at2"/>
<keyword evidence="3" id="KW-1185">Reference proteome</keyword>
<dbReference type="EMBL" id="MSIE01000100">
    <property type="protein sequence ID" value="OLF07943.1"/>
    <property type="molecule type" value="Genomic_DNA"/>
</dbReference>
<sequence>MRPAAVPPFRTLDPALATAERLLAGPPLSDVVDALPDEHAAAARLNALLAAVGVAPRLRASAEGWRAVYVDATGEEGELAAAAAALVALVAVAGWSRLKRCETCDTPFLDRTNGRSRRWCSPHRPRS</sequence>
<accession>A0A1Q8C0P4</accession>
<evidence type="ECO:0000259" key="1">
    <source>
        <dbReference type="Pfam" id="PF11706"/>
    </source>
</evidence>
<name>A0A1Q8C0P4_9PSEU</name>
<dbReference type="AlphaFoldDB" id="A0A1Q8C0P4"/>
<dbReference type="STRING" id="1912961.BU204_35055"/>
<proteinExistence type="predicted"/>
<dbReference type="Proteomes" id="UP000185596">
    <property type="component" value="Unassembled WGS sequence"/>
</dbReference>
<feature type="domain" description="Zinc finger CGNR" evidence="1">
    <location>
        <begin position="97"/>
        <end position="123"/>
    </location>
</feature>
<dbReference type="InterPro" id="IPR021005">
    <property type="entry name" value="Znf_CGNR"/>
</dbReference>
<dbReference type="Pfam" id="PF11706">
    <property type="entry name" value="zf-CGNR"/>
    <property type="match status" value="1"/>
</dbReference>
<comment type="caution">
    <text evidence="2">The sequence shown here is derived from an EMBL/GenBank/DDBJ whole genome shotgun (WGS) entry which is preliminary data.</text>
</comment>
<dbReference type="InterPro" id="IPR010852">
    <property type="entry name" value="ABATE"/>
</dbReference>
<gene>
    <name evidence="2" type="ORF">BU204_35055</name>
</gene>
<dbReference type="RefSeq" id="WP_075130112.1">
    <property type="nucleotide sequence ID" value="NZ_MSIE01000100.1"/>
</dbReference>
<dbReference type="Gene3D" id="1.10.3300.10">
    <property type="entry name" value="Jann2411-like domain"/>
    <property type="match status" value="1"/>
</dbReference>